<feature type="transmembrane region" description="Helical" evidence="7">
    <location>
        <begin position="33"/>
        <end position="57"/>
    </location>
</feature>
<evidence type="ECO:0000313" key="9">
    <source>
        <dbReference type="EMBL" id="XBG95188.1"/>
    </source>
</evidence>
<organism evidence="9">
    <name type="scientific">Limosilactobacillus allomucosae</name>
    <dbReference type="NCBI Taxonomy" id="3142938"/>
    <lineage>
        <taxon>Bacteria</taxon>
        <taxon>Bacillati</taxon>
        <taxon>Bacillota</taxon>
        <taxon>Bacilli</taxon>
        <taxon>Lactobacillales</taxon>
        <taxon>Lactobacillaceae</taxon>
        <taxon>Limosilactobacillus</taxon>
    </lineage>
</organism>
<dbReference type="GO" id="GO:0016020">
    <property type="term" value="C:membrane"/>
    <property type="evidence" value="ECO:0007669"/>
    <property type="project" value="UniProtKB-SubCell"/>
</dbReference>
<evidence type="ECO:0000256" key="6">
    <source>
        <dbReference type="ARBA" id="ARBA00023136"/>
    </source>
</evidence>
<evidence type="ECO:0000256" key="2">
    <source>
        <dbReference type="ARBA" id="ARBA00006464"/>
    </source>
</evidence>
<dbReference type="NCBIfam" id="TIGR03025">
    <property type="entry name" value="EPS_sugtrans"/>
    <property type="match status" value="1"/>
</dbReference>
<gene>
    <name evidence="9" type="ORF">ABC765_08995</name>
</gene>
<name>A0AAU7C225_9LACO</name>
<dbReference type="Pfam" id="PF02397">
    <property type="entry name" value="Bac_transf"/>
    <property type="match status" value="1"/>
</dbReference>
<reference evidence="9" key="1">
    <citation type="submission" date="2024-04" db="EMBL/GenBank/DDBJ databases">
        <title>Limosilactobacillus allomucosae sp. nov., a novel species isolated from wild boar faecal samples as a potential probiotics for domestic pigs.</title>
        <authorList>
            <person name="Chen B."/>
        </authorList>
    </citation>
    <scope>NUCLEOTIDE SEQUENCE</scope>
    <source>
        <strain evidence="9">WILCCON 0051</strain>
    </source>
</reference>
<proteinExistence type="inferred from homology"/>
<sequence length="225" mass="25830">MIIERNMQMVEKNIKIDGEKLKHQYAYRMVKRIFDVVASAIALVLLSPLFLILAIAIKIDDPNGPVFYTQTRVGKNGKTFQIIKFRSMISNADKLLARLKNQNEVEGAMFKMKNDPRITRVGRFIRKYSLDELPQLINVIGGSMSIVGPRPPLLSEVEQYTDYDKQRLMVVPGCTGMWQVGGRNDVDFDEMVHLDLTYIQNRSVWLDLKIMFETVKVMIIPNGAY</sequence>
<dbReference type="EMBL" id="CP154878">
    <property type="protein sequence ID" value="XBG95188.1"/>
    <property type="molecule type" value="Genomic_DNA"/>
</dbReference>
<evidence type="ECO:0000256" key="1">
    <source>
        <dbReference type="ARBA" id="ARBA00004141"/>
    </source>
</evidence>
<dbReference type="GO" id="GO:0016780">
    <property type="term" value="F:phosphotransferase activity, for other substituted phosphate groups"/>
    <property type="evidence" value="ECO:0007669"/>
    <property type="project" value="TreeGrafter"/>
</dbReference>
<dbReference type="KEGG" id="lalo:ABC765_08995"/>
<keyword evidence="3 9" id="KW-0808">Transferase</keyword>
<accession>A0AAU7C225</accession>
<keyword evidence="5 7" id="KW-1133">Transmembrane helix</keyword>
<dbReference type="AlphaFoldDB" id="A0AAU7C225"/>
<evidence type="ECO:0000256" key="5">
    <source>
        <dbReference type="ARBA" id="ARBA00022989"/>
    </source>
</evidence>
<evidence type="ECO:0000259" key="8">
    <source>
        <dbReference type="Pfam" id="PF02397"/>
    </source>
</evidence>
<comment type="similarity">
    <text evidence="2">Belongs to the bacterial sugar transferase family.</text>
</comment>
<dbReference type="PANTHER" id="PTHR30576:SF0">
    <property type="entry name" value="UNDECAPRENYL-PHOSPHATE N-ACETYLGALACTOSAMINYL 1-PHOSPHATE TRANSFERASE-RELATED"/>
    <property type="match status" value="1"/>
</dbReference>
<dbReference type="PANTHER" id="PTHR30576">
    <property type="entry name" value="COLANIC BIOSYNTHESIS UDP-GLUCOSE LIPID CARRIER TRANSFERASE"/>
    <property type="match status" value="1"/>
</dbReference>
<dbReference type="InterPro" id="IPR017475">
    <property type="entry name" value="EPS_sugar_tfrase"/>
</dbReference>
<keyword evidence="4 7" id="KW-0812">Transmembrane</keyword>
<feature type="domain" description="Bacterial sugar transferase" evidence="8">
    <location>
        <begin position="31"/>
        <end position="219"/>
    </location>
</feature>
<comment type="subcellular location">
    <subcellularLocation>
        <location evidence="1">Membrane</location>
        <topology evidence="1">Multi-pass membrane protein</topology>
    </subcellularLocation>
</comment>
<dbReference type="InterPro" id="IPR003362">
    <property type="entry name" value="Bact_transf"/>
</dbReference>
<protein>
    <submittedName>
        <fullName evidence="9">Sugar transferase</fullName>
        <ecNumber evidence="9">2.7.8.-</ecNumber>
    </submittedName>
</protein>
<dbReference type="EC" id="2.7.8.-" evidence="9"/>
<evidence type="ECO:0000256" key="7">
    <source>
        <dbReference type="SAM" id="Phobius"/>
    </source>
</evidence>
<evidence type="ECO:0000256" key="4">
    <source>
        <dbReference type="ARBA" id="ARBA00022692"/>
    </source>
</evidence>
<evidence type="ECO:0000256" key="3">
    <source>
        <dbReference type="ARBA" id="ARBA00022679"/>
    </source>
</evidence>
<keyword evidence="6 7" id="KW-0472">Membrane</keyword>